<dbReference type="OrthoDB" id="2819999at2"/>
<evidence type="ECO:0000313" key="2">
    <source>
        <dbReference type="Proteomes" id="UP000248066"/>
    </source>
</evidence>
<evidence type="ECO:0008006" key="3">
    <source>
        <dbReference type="Google" id="ProtNLM"/>
    </source>
</evidence>
<gene>
    <name evidence="1" type="ORF">CR205_11740</name>
</gene>
<dbReference type="Proteomes" id="UP000248066">
    <property type="component" value="Unassembled WGS sequence"/>
</dbReference>
<reference evidence="1 2" key="1">
    <citation type="submission" date="2017-10" db="EMBL/GenBank/DDBJ databases">
        <title>Bacillus sp. nov., a halophilic bacterium isolated from a Yangshapao Lake.</title>
        <authorList>
            <person name="Wang H."/>
        </authorList>
    </citation>
    <scope>NUCLEOTIDE SEQUENCE [LARGE SCALE GENOMIC DNA]</scope>
    <source>
        <strain evidence="1 2">YSP-3</strain>
    </source>
</reference>
<accession>A0A2W0H8I0</accession>
<sequence length="232" mass="25790">MIPVADFTDLEKQTGLIFTDQLQEKSDHTIAELIRSSEHIRCFTDNLHTSMKSPNSVVTGTIFGKRYAALVRGLFTAGVYGWSIDASPEQTVMLVKDKAKLAFMLDRSSAVPSASLTHEETEARIVRFISGHLDPLFYQIAEATGAKRTHMHSLVAHSLYQTAHKLRASDNGKKEAIGRMLDLFLIEGSPLSFHFQLSPDGEYYIRKHCCLAYLLKGGSKDNCCGTCPHINL</sequence>
<proteinExistence type="predicted"/>
<evidence type="ECO:0000313" key="1">
    <source>
        <dbReference type="EMBL" id="PYZ96390.1"/>
    </source>
</evidence>
<dbReference type="RefSeq" id="WP_110520032.1">
    <property type="nucleotide sequence ID" value="NZ_PDOF01000002.1"/>
</dbReference>
<organism evidence="1 2">
    <name type="scientific">Alteribacter lacisalsi</name>
    <dbReference type="NCBI Taxonomy" id="2045244"/>
    <lineage>
        <taxon>Bacteria</taxon>
        <taxon>Bacillati</taxon>
        <taxon>Bacillota</taxon>
        <taxon>Bacilli</taxon>
        <taxon>Bacillales</taxon>
        <taxon>Bacillaceae</taxon>
        <taxon>Alteribacter</taxon>
    </lineage>
</organism>
<dbReference type="AlphaFoldDB" id="A0A2W0H8I0"/>
<keyword evidence="2" id="KW-1185">Reference proteome</keyword>
<comment type="caution">
    <text evidence="1">The sequence shown here is derived from an EMBL/GenBank/DDBJ whole genome shotgun (WGS) entry which is preliminary data.</text>
</comment>
<dbReference type="EMBL" id="PDOF01000002">
    <property type="protein sequence ID" value="PYZ96390.1"/>
    <property type="molecule type" value="Genomic_DNA"/>
</dbReference>
<protein>
    <recommendedName>
        <fullName evidence="3">Ferric siderophore reductase C-terminal domain-containing protein</fullName>
    </recommendedName>
</protein>
<name>A0A2W0H8I0_9BACI</name>